<dbReference type="WBParaSite" id="nRc.2.0.1.t34928-RA">
    <property type="protein sequence ID" value="nRc.2.0.1.t34928-RA"/>
    <property type="gene ID" value="nRc.2.0.1.g34928"/>
</dbReference>
<dbReference type="Proteomes" id="UP000887565">
    <property type="component" value="Unplaced"/>
</dbReference>
<evidence type="ECO:0000313" key="2">
    <source>
        <dbReference type="WBParaSite" id="nRc.2.0.1.t34928-RA"/>
    </source>
</evidence>
<sequence>MIKSMSWKSGNCLDYYLELAATLAPSEPQNQTKKGVYAWQNPFGFDPLWFRKGEEILQISNDKSLLKDEAYKVTFYYVGFETLRLGLWYPMMEDAQPTDYPMAYAPQNPLELRLEFVSKSFRERKIASDMPGYTLTYTPAS</sequence>
<reference evidence="2" key="1">
    <citation type="submission" date="2022-11" db="UniProtKB">
        <authorList>
            <consortium name="WormBaseParasite"/>
        </authorList>
    </citation>
    <scope>IDENTIFICATION</scope>
</reference>
<name>A0A915KAI8_ROMCU</name>
<keyword evidence="1" id="KW-1185">Reference proteome</keyword>
<protein>
    <submittedName>
        <fullName evidence="2">Uncharacterized protein</fullName>
    </submittedName>
</protein>
<evidence type="ECO:0000313" key="1">
    <source>
        <dbReference type="Proteomes" id="UP000887565"/>
    </source>
</evidence>
<dbReference type="AlphaFoldDB" id="A0A915KAI8"/>
<proteinExistence type="predicted"/>
<accession>A0A915KAI8</accession>
<organism evidence="1 2">
    <name type="scientific">Romanomermis culicivorax</name>
    <name type="common">Nematode worm</name>
    <dbReference type="NCBI Taxonomy" id="13658"/>
    <lineage>
        <taxon>Eukaryota</taxon>
        <taxon>Metazoa</taxon>
        <taxon>Ecdysozoa</taxon>
        <taxon>Nematoda</taxon>
        <taxon>Enoplea</taxon>
        <taxon>Dorylaimia</taxon>
        <taxon>Mermithida</taxon>
        <taxon>Mermithoidea</taxon>
        <taxon>Mermithidae</taxon>
        <taxon>Romanomermis</taxon>
    </lineage>
</organism>